<name>A0A6I4SP22_9SPHN</name>
<dbReference type="PANTHER" id="PTHR11102:SF160">
    <property type="entry name" value="ERAD-ASSOCIATED E3 UBIQUITIN-PROTEIN LIGASE COMPONENT HRD3"/>
    <property type="match status" value="1"/>
</dbReference>
<dbReference type="SUPFAM" id="SSF81901">
    <property type="entry name" value="HCP-like"/>
    <property type="match status" value="1"/>
</dbReference>
<evidence type="ECO:0000313" key="2">
    <source>
        <dbReference type="EMBL" id="MXO56826.1"/>
    </source>
</evidence>
<protein>
    <recommendedName>
        <fullName evidence="4">Sel1 repeat family protein</fullName>
    </recommendedName>
</protein>
<feature type="chain" id="PRO_5026128996" description="Sel1 repeat family protein" evidence="1">
    <location>
        <begin position="23"/>
        <end position="273"/>
    </location>
</feature>
<proteinExistence type="predicted"/>
<reference evidence="2 3" key="1">
    <citation type="submission" date="2019-12" db="EMBL/GenBank/DDBJ databases">
        <title>Genomic-based taxomic classification of the family Erythrobacteraceae.</title>
        <authorList>
            <person name="Xu L."/>
        </authorList>
    </citation>
    <scope>NUCLEOTIDE SEQUENCE [LARGE SCALE GENOMIC DNA]</scope>
    <source>
        <strain evidence="2 3">JCM 17802</strain>
    </source>
</reference>
<organism evidence="2 3">
    <name type="scientific">Pontixanthobacter gangjinensis</name>
    <dbReference type="NCBI Taxonomy" id="1028742"/>
    <lineage>
        <taxon>Bacteria</taxon>
        <taxon>Pseudomonadati</taxon>
        <taxon>Pseudomonadota</taxon>
        <taxon>Alphaproteobacteria</taxon>
        <taxon>Sphingomonadales</taxon>
        <taxon>Erythrobacteraceae</taxon>
        <taxon>Pontixanthobacter</taxon>
    </lineage>
</organism>
<dbReference type="InterPro" id="IPR050767">
    <property type="entry name" value="Sel1_AlgK"/>
</dbReference>
<dbReference type="InterPro" id="IPR011990">
    <property type="entry name" value="TPR-like_helical_dom_sf"/>
</dbReference>
<evidence type="ECO:0008006" key="4">
    <source>
        <dbReference type="Google" id="ProtNLM"/>
    </source>
</evidence>
<dbReference type="RefSeq" id="WP_160597981.1">
    <property type="nucleotide sequence ID" value="NZ_WTYS01000001.1"/>
</dbReference>
<feature type="signal peptide" evidence="1">
    <location>
        <begin position="1"/>
        <end position="22"/>
    </location>
</feature>
<dbReference type="Gene3D" id="1.25.40.10">
    <property type="entry name" value="Tetratricopeptide repeat domain"/>
    <property type="match status" value="2"/>
</dbReference>
<accession>A0A6I4SP22</accession>
<evidence type="ECO:0000313" key="3">
    <source>
        <dbReference type="Proteomes" id="UP000468943"/>
    </source>
</evidence>
<keyword evidence="1" id="KW-0732">Signal</keyword>
<dbReference type="Pfam" id="PF08238">
    <property type="entry name" value="Sel1"/>
    <property type="match status" value="4"/>
</dbReference>
<sequence length="273" mass="30352">MIAMAISLLVGTMLPAAGLAQNAETEKAASHDETAAKAMFKWANGRELVSKPSFDWIFHISQYEPDIWEYVSQSPDLNDAYELGLRYEYGEKGVEQDYKKAFEYYDIATTELWGHAPSLLRIGLMYEKGRGMEQQIDSAVASYDAAAQLGNVTAQSKLGFMYAVGPYGTIPDMLQNTAEALCLYRMAARQKHAPAQSDLGFLYYSGLGVKKDNWRAYIWWSLASAQGEQLAQAGLTNVQSEMTPEEITSAKGFVNKWPILLNDFSTYGHCTAD</sequence>
<dbReference type="EMBL" id="WTYS01000001">
    <property type="protein sequence ID" value="MXO56826.1"/>
    <property type="molecule type" value="Genomic_DNA"/>
</dbReference>
<evidence type="ECO:0000256" key="1">
    <source>
        <dbReference type="SAM" id="SignalP"/>
    </source>
</evidence>
<dbReference type="OrthoDB" id="9797030at2"/>
<comment type="caution">
    <text evidence="2">The sequence shown here is derived from an EMBL/GenBank/DDBJ whole genome shotgun (WGS) entry which is preliminary data.</text>
</comment>
<gene>
    <name evidence="2" type="ORF">GRI36_08015</name>
</gene>
<dbReference type="SMART" id="SM00671">
    <property type="entry name" value="SEL1"/>
    <property type="match status" value="4"/>
</dbReference>
<dbReference type="PANTHER" id="PTHR11102">
    <property type="entry name" value="SEL-1-LIKE PROTEIN"/>
    <property type="match status" value="1"/>
</dbReference>
<dbReference type="Proteomes" id="UP000468943">
    <property type="component" value="Unassembled WGS sequence"/>
</dbReference>
<dbReference type="AlphaFoldDB" id="A0A6I4SP22"/>
<dbReference type="InterPro" id="IPR006597">
    <property type="entry name" value="Sel1-like"/>
</dbReference>
<keyword evidence="3" id="KW-1185">Reference proteome</keyword>